<reference evidence="1 2" key="1">
    <citation type="journal article" date="2007" name="Appl. Environ. Microbiol.">
        <title>Isolation of key methanogens for global methane emission from rice paddy fields: a novel isolate affiliated with the clone cluster rice cluster I.</title>
        <authorList>
            <person name="Sakai S."/>
            <person name="Imachi H."/>
            <person name="Sekiguchi Y."/>
            <person name="Ohashi A."/>
            <person name="Harada H."/>
            <person name="Kamagata Y."/>
        </authorList>
    </citation>
    <scope>NUCLEOTIDE SEQUENCE [LARGE SCALE GENOMIC DNA]</scope>
    <source>
        <strain evidence="2">DSM 17711 / JCM 13418 / NBRC 101707 / SANAE</strain>
    </source>
</reference>
<reference evidence="1 2" key="2">
    <citation type="journal article" date="2008" name="Int. J. Syst. Evol. Microbiol.">
        <title>Methanocella paludicola gen. nov., sp. nov., a methane-producing archaeon, the first isolate of the lineage 'Rice Cluster I', and proposal of the new archaeal order Methanocellales ord. nov.</title>
        <authorList>
            <person name="Sakai S."/>
            <person name="Imachi H."/>
            <person name="Hanada S."/>
            <person name="Ohashi A."/>
            <person name="Harada H."/>
            <person name="Kamagata Y."/>
        </authorList>
    </citation>
    <scope>NUCLEOTIDE SEQUENCE [LARGE SCALE GENOMIC DNA]</scope>
    <source>
        <strain evidence="2">DSM 17711 / JCM 13418 / NBRC 101707 / SANAE</strain>
    </source>
</reference>
<evidence type="ECO:0000313" key="1">
    <source>
        <dbReference type="EMBL" id="BAI62166.1"/>
    </source>
</evidence>
<dbReference type="KEGG" id="mpd:MCP_2094"/>
<reference evidence="2" key="3">
    <citation type="journal article" date="2011" name="PLoS ONE">
        <title>Genome sequence of a mesophilic hydrogenotrophic methanogen Methanocella paludicola, the first cultivated representative of the order Methanocellales.</title>
        <authorList>
            <person name="Sakai S."/>
            <person name="Takaki Y."/>
            <person name="Shimamura S."/>
            <person name="Sekine M."/>
            <person name="Tajima T."/>
            <person name="Kosugi H."/>
            <person name="Ichikawa N."/>
            <person name="Tasumi E."/>
            <person name="Hiraki A.T."/>
            <person name="Shimizu A."/>
            <person name="Kato Y."/>
            <person name="Nishiko R."/>
            <person name="Mori K."/>
            <person name="Fujita N."/>
            <person name="Imachi H."/>
            <person name="Takai K."/>
        </authorList>
    </citation>
    <scope>NUCLEOTIDE SEQUENCE [LARGE SCALE GENOMIC DNA]</scope>
    <source>
        <strain evidence="2">DSM 17711 / JCM 13418 / NBRC 101707 / SANAE</strain>
    </source>
</reference>
<gene>
    <name evidence="1" type="ordered locus">MCP_2094</name>
</gene>
<organism evidence="1 2">
    <name type="scientific">Methanocella paludicola (strain DSM 17711 / JCM 13418 / NBRC 101707 / SANAE)</name>
    <dbReference type="NCBI Taxonomy" id="304371"/>
    <lineage>
        <taxon>Archaea</taxon>
        <taxon>Methanobacteriati</taxon>
        <taxon>Methanobacteriota</taxon>
        <taxon>Stenosarchaea group</taxon>
        <taxon>Methanomicrobia</taxon>
        <taxon>Methanocellales</taxon>
        <taxon>Methanocellaceae</taxon>
        <taxon>Methanocella</taxon>
    </lineage>
</organism>
<proteinExistence type="predicted"/>
<keyword evidence="2" id="KW-1185">Reference proteome</keyword>
<dbReference type="STRING" id="304371.MCP_2094"/>
<dbReference type="AlphaFoldDB" id="D1Z0E4"/>
<dbReference type="Proteomes" id="UP000001882">
    <property type="component" value="Chromosome"/>
</dbReference>
<name>D1Z0E4_METPS</name>
<dbReference type="eggNOG" id="arCOG05070">
    <property type="taxonomic scope" value="Archaea"/>
</dbReference>
<dbReference type="InParanoid" id="D1Z0E4"/>
<dbReference type="EMBL" id="AP011532">
    <property type="protein sequence ID" value="BAI62166.1"/>
    <property type="molecule type" value="Genomic_DNA"/>
</dbReference>
<protein>
    <submittedName>
        <fullName evidence="1">Uncharacterized protein</fullName>
    </submittedName>
</protein>
<accession>D1Z0E4</accession>
<sequence length="130" mass="15218">MIFWCKFMVDRPLITKWEFEKEANCYNCHRVAAQKVEIVPNQAVVTCSNCGAERRYVIHEFHVASTMPDLNVDKENRKYDIWKFVKNAKCANCLKQTDQEITLDEFKGVVVCPSCLFTRIYKISVYKHTG</sequence>
<evidence type="ECO:0000313" key="2">
    <source>
        <dbReference type="Proteomes" id="UP000001882"/>
    </source>
</evidence>